<evidence type="ECO:0000313" key="3">
    <source>
        <dbReference type="EMBL" id="MDC8774528.1"/>
    </source>
</evidence>
<keyword evidence="1" id="KW-0472">Membrane</keyword>
<protein>
    <submittedName>
        <fullName evidence="3">VanZ family protein</fullName>
    </submittedName>
</protein>
<organism evidence="3 4">
    <name type="scientific">Roseateles albus</name>
    <dbReference type="NCBI Taxonomy" id="2987525"/>
    <lineage>
        <taxon>Bacteria</taxon>
        <taxon>Pseudomonadati</taxon>
        <taxon>Pseudomonadota</taxon>
        <taxon>Betaproteobacteria</taxon>
        <taxon>Burkholderiales</taxon>
        <taxon>Sphaerotilaceae</taxon>
        <taxon>Roseateles</taxon>
    </lineage>
</organism>
<dbReference type="PROSITE" id="PS51257">
    <property type="entry name" value="PROKAR_LIPOPROTEIN"/>
    <property type="match status" value="1"/>
</dbReference>
<dbReference type="InterPro" id="IPR006976">
    <property type="entry name" value="VanZ-like"/>
</dbReference>
<evidence type="ECO:0000259" key="2">
    <source>
        <dbReference type="Pfam" id="PF04892"/>
    </source>
</evidence>
<evidence type="ECO:0000313" key="4">
    <source>
        <dbReference type="Proteomes" id="UP001221189"/>
    </source>
</evidence>
<keyword evidence="4" id="KW-1185">Reference proteome</keyword>
<dbReference type="Proteomes" id="UP001221189">
    <property type="component" value="Unassembled WGS sequence"/>
</dbReference>
<feature type="transmembrane region" description="Helical" evidence="1">
    <location>
        <begin position="116"/>
        <end position="135"/>
    </location>
</feature>
<feature type="transmembrane region" description="Helical" evidence="1">
    <location>
        <begin position="299"/>
        <end position="317"/>
    </location>
</feature>
<evidence type="ECO:0000256" key="1">
    <source>
        <dbReference type="SAM" id="Phobius"/>
    </source>
</evidence>
<feature type="transmembrane region" description="Helical" evidence="1">
    <location>
        <begin position="12"/>
        <end position="32"/>
    </location>
</feature>
<sequence length="367" mass="39951">MARRQSSATWLLLAYACLIVYASLYPFGPWVLPPGVPLESLWRLPWPKYFGAFDQQLNLIGYLPLGLLGLAAGLRSGLGLRGALLLGLLPAPLLSYVLETVQFFLPSRVPSLADWLLNSIGAWAGVVLGLVLHAFGGLRRWHELREYWFVPHSASALALLAIWPLGLLFPTSVPLGLGRWLPHLQDTAVDLLENTPWALQWSDEWVDAARALPPGLEAIVIALGLLAPALLVLSVAKPGKRRALLVLGLGVLGVLITALSTGLNFGPHNAWAWLTLATWPGLAIGLLLGLLAAFLPRQVCAGLGLLVLSALIALISQTPADPYLVQRLQTWEQGRFINLYGLAEWIGWVWPFAAALCLLNLMARRKL</sequence>
<feature type="transmembrane region" description="Helical" evidence="1">
    <location>
        <begin position="83"/>
        <end position="104"/>
    </location>
</feature>
<feature type="transmembrane region" description="Helical" evidence="1">
    <location>
        <begin position="271"/>
        <end position="292"/>
    </location>
</feature>
<feature type="transmembrane region" description="Helical" evidence="1">
    <location>
        <begin position="243"/>
        <end position="265"/>
    </location>
</feature>
<dbReference type="EMBL" id="JAQQXT010000026">
    <property type="protein sequence ID" value="MDC8774528.1"/>
    <property type="molecule type" value="Genomic_DNA"/>
</dbReference>
<feature type="transmembrane region" description="Helical" evidence="1">
    <location>
        <begin position="52"/>
        <end position="71"/>
    </location>
</feature>
<accession>A0ABT5KKV6</accession>
<keyword evidence="1" id="KW-0812">Transmembrane</keyword>
<reference evidence="3 4" key="1">
    <citation type="submission" date="2022-10" db="EMBL/GenBank/DDBJ databases">
        <title>Paucibacter sp. hw1 Genome sequencing.</title>
        <authorList>
            <person name="Park S."/>
        </authorList>
    </citation>
    <scope>NUCLEOTIDE SEQUENCE [LARGE SCALE GENOMIC DNA]</scope>
    <source>
        <strain evidence="4">hw1</strain>
    </source>
</reference>
<dbReference type="Pfam" id="PF04892">
    <property type="entry name" value="VanZ"/>
    <property type="match status" value="1"/>
</dbReference>
<comment type="caution">
    <text evidence="3">The sequence shown here is derived from an EMBL/GenBank/DDBJ whole genome shotgun (WGS) entry which is preliminary data.</text>
</comment>
<proteinExistence type="predicted"/>
<feature type="transmembrane region" description="Helical" evidence="1">
    <location>
        <begin position="147"/>
        <end position="169"/>
    </location>
</feature>
<gene>
    <name evidence="3" type="ORF">PRZ03_23440</name>
</gene>
<feature type="domain" description="VanZ-like" evidence="2">
    <location>
        <begin position="36"/>
        <end position="131"/>
    </location>
</feature>
<dbReference type="RefSeq" id="WP_263534374.1">
    <property type="nucleotide sequence ID" value="NZ_JAQQXT010000026.1"/>
</dbReference>
<keyword evidence="1" id="KW-1133">Transmembrane helix</keyword>
<name>A0ABT5KKV6_9BURK</name>
<feature type="transmembrane region" description="Helical" evidence="1">
    <location>
        <begin position="218"/>
        <end position="236"/>
    </location>
</feature>
<feature type="transmembrane region" description="Helical" evidence="1">
    <location>
        <begin position="337"/>
        <end position="361"/>
    </location>
</feature>